<dbReference type="Gene3D" id="3.40.630.30">
    <property type="match status" value="1"/>
</dbReference>
<sequence>MILETRRLFLREMNRNDFQDLSEILQDPEVMYAYGHDFSDQDVQIWLDRQTERYRHPGFGLWAVILKSTHEMIGQAGLTMQPCRDRQILEIGYLLKKRFWHHGYATEAAEGCKRYAFDVLRQDKVHSIIKTDNQASIRVAERIGMHREDTFTARYYCKDMLHFLYSCERQAR</sequence>
<dbReference type="Pfam" id="PF13302">
    <property type="entry name" value="Acetyltransf_3"/>
    <property type="match status" value="1"/>
</dbReference>
<dbReference type="PANTHER" id="PTHR43792">
    <property type="entry name" value="GNAT FAMILY, PUTATIVE (AFU_ORTHOLOGUE AFUA_3G00765)-RELATED-RELATED"/>
    <property type="match status" value="1"/>
</dbReference>
<dbReference type="GO" id="GO:0016747">
    <property type="term" value="F:acyltransferase activity, transferring groups other than amino-acyl groups"/>
    <property type="evidence" value="ECO:0007669"/>
    <property type="project" value="InterPro"/>
</dbReference>
<dbReference type="SUPFAM" id="SSF55729">
    <property type="entry name" value="Acyl-CoA N-acyltransferases (Nat)"/>
    <property type="match status" value="1"/>
</dbReference>
<dbReference type="PROSITE" id="PS51186">
    <property type="entry name" value="GNAT"/>
    <property type="match status" value="1"/>
</dbReference>
<feature type="domain" description="N-acetyltransferase" evidence="1">
    <location>
        <begin position="8"/>
        <end position="170"/>
    </location>
</feature>
<reference evidence="2" key="1">
    <citation type="journal article" date="2021" name="PeerJ">
        <title>Extensive microbial diversity within the chicken gut microbiome revealed by metagenomics and culture.</title>
        <authorList>
            <person name="Gilroy R."/>
            <person name="Ravi A."/>
            <person name="Getino M."/>
            <person name="Pursley I."/>
            <person name="Horton D.L."/>
            <person name="Alikhan N.F."/>
            <person name="Baker D."/>
            <person name="Gharbi K."/>
            <person name="Hall N."/>
            <person name="Watson M."/>
            <person name="Adriaenssens E.M."/>
            <person name="Foster-Nyarko E."/>
            <person name="Jarju S."/>
            <person name="Secka A."/>
            <person name="Antonio M."/>
            <person name="Oren A."/>
            <person name="Chaudhuri R.R."/>
            <person name="La Ragione R."/>
            <person name="Hildebrand F."/>
            <person name="Pallen M.J."/>
        </authorList>
    </citation>
    <scope>NUCLEOTIDE SEQUENCE</scope>
    <source>
        <strain evidence="2">USAMLcec2-132</strain>
    </source>
</reference>
<dbReference type="PANTHER" id="PTHR43792:SF1">
    <property type="entry name" value="N-ACETYLTRANSFERASE DOMAIN-CONTAINING PROTEIN"/>
    <property type="match status" value="1"/>
</dbReference>
<dbReference type="Proteomes" id="UP000823891">
    <property type="component" value="Unassembled WGS sequence"/>
</dbReference>
<dbReference type="InterPro" id="IPR000182">
    <property type="entry name" value="GNAT_dom"/>
</dbReference>
<evidence type="ECO:0000313" key="2">
    <source>
        <dbReference type="EMBL" id="HJC23803.1"/>
    </source>
</evidence>
<dbReference type="EMBL" id="DWWS01000031">
    <property type="protein sequence ID" value="HJC23803.1"/>
    <property type="molecule type" value="Genomic_DNA"/>
</dbReference>
<evidence type="ECO:0000313" key="3">
    <source>
        <dbReference type="Proteomes" id="UP000823891"/>
    </source>
</evidence>
<gene>
    <name evidence="2" type="ORF">H9761_08875</name>
</gene>
<name>A0A9D2SPU5_9FIRM</name>
<dbReference type="InterPro" id="IPR016181">
    <property type="entry name" value="Acyl_CoA_acyltransferase"/>
</dbReference>
<evidence type="ECO:0000259" key="1">
    <source>
        <dbReference type="PROSITE" id="PS51186"/>
    </source>
</evidence>
<organism evidence="2 3">
    <name type="scientific">Candidatus Eisenbergiella merdavium</name>
    <dbReference type="NCBI Taxonomy" id="2838551"/>
    <lineage>
        <taxon>Bacteria</taxon>
        <taxon>Bacillati</taxon>
        <taxon>Bacillota</taxon>
        <taxon>Clostridia</taxon>
        <taxon>Lachnospirales</taxon>
        <taxon>Lachnospiraceae</taxon>
        <taxon>Eisenbergiella</taxon>
    </lineage>
</organism>
<accession>A0A9D2SPU5</accession>
<protein>
    <submittedName>
        <fullName evidence="2">GNAT family N-acetyltransferase</fullName>
    </submittedName>
</protein>
<dbReference type="InterPro" id="IPR051531">
    <property type="entry name" value="N-acetyltransferase"/>
</dbReference>
<reference evidence="2" key="2">
    <citation type="submission" date="2021-04" db="EMBL/GenBank/DDBJ databases">
        <authorList>
            <person name="Gilroy R."/>
        </authorList>
    </citation>
    <scope>NUCLEOTIDE SEQUENCE</scope>
    <source>
        <strain evidence="2">USAMLcec2-132</strain>
    </source>
</reference>
<proteinExistence type="predicted"/>
<comment type="caution">
    <text evidence="2">The sequence shown here is derived from an EMBL/GenBank/DDBJ whole genome shotgun (WGS) entry which is preliminary data.</text>
</comment>
<dbReference type="AlphaFoldDB" id="A0A9D2SPU5"/>